<proteinExistence type="inferred from homology"/>
<keyword evidence="10" id="KW-0808">Transferase</keyword>
<comment type="similarity">
    <text evidence="5">Belongs to the protein kinase superfamily. CMGC Ser/Thr protein kinase family. CDC2/CDKX subfamily.</text>
</comment>
<feature type="compositionally biased region" description="Basic residues" evidence="22">
    <location>
        <begin position="441"/>
        <end position="455"/>
    </location>
</feature>
<evidence type="ECO:0000259" key="23">
    <source>
        <dbReference type="PROSITE" id="PS50011"/>
    </source>
</evidence>
<evidence type="ECO:0000256" key="19">
    <source>
        <dbReference type="ARBA" id="ARBA00047899"/>
    </source>
</evidence>
<evidence type="ECO:0000256" key="21">
    <source>
        <dbReference type="PROSITE-ProRule" id="PRU10141"/>
    </source>
</evidence>
<keyword evidence="7" id="KW-0963">Cytoplasm</keyword>
<dbReference type="CDD" id="cd07830">
    <property type="entry name" value="STKc_MAK_like"/>
    <property type="match status" value="1"/>
</dbReference>
<dbReference type="GO" id="GO:0005929">
    <property type="term" value="C:cilium"/>
    <property type="evidence" value="ECO:0007669"/>
    <property type="project" value="UniProtKB-SubCell"/>
</dbReference>
<dbReference type="InterPro" id="IPR000719">
    <property type="entry name" value="Prot_kinase_dom"/>
</dbReference>
<keyword evidence="16" id="KW-0206">Cytoskeleton</keyword>
<feature type="region of interest" description="Disordered" evidence="22">
    <location>
        <begin position="376"/>
        <end position="487"/>
    </location>
</feature>
<dbReference type="InterPro" id="IPR008271">
    <property type="entry name" value="Ser/Thr_kinase_AS"/>
</dbReference>
<evidence type="ECO:0000256" key="22">
    <source>
        <dbReference type="SAM" id="MobiDB-lite"/>
    </source>
</evidence>
<evidence type="ECO:0000256" key="4">
    <source>
        <dbReference type="ARBA" id="ARBA00004245"/>
    </source>
</evidence>
<dbReference type="SMART" id="SM00220">
    <property type="entry name" value="S_TKc"/>
    <property type="match status" value="1"/>
</dbReference>
<feature type="region of interest" description="Disordered" evidence="22">
    <location>
        <begin position="530"/>
        <end position="554"/>
    </location>
</feature>
<keyword evidence="11" id="KW-0479">Metal-binding</keyword>
<keyword evidence="25" id="KW-1185">Reference proteome</keyword>
<dbReference type="SUPFAM" id="SSF56112">
    <property type="entry name" value="Protein kinase-like (PK-like)"/>
    <property type="match status" value="1"/>
</dbReference>
<evidence type="ECO:0000256" key="6">
    <source>
        <dbReference type="ARBA" id="ARBA00012513"/>
    </source>
</evidence>
<comment type="catalytic activity">
    <reaction evidence="19">
        <text>L-threonyl-[protein] + ATP = O-phospho-L-threonyl-[protein] + ADP + H(+)</text>
        <dbReference type="Rhea" id="RHEA:46608"/>
        <dbReference type="Rhea" id="RHEA-COMP:11060"/>
        <dbReference type="Rhea" id="RHEA-COMP:11605"/>
        <dbReference type="ChEBI" id="CHEBI:15378"/>
        <dbReference type="ChEBI" id="CHEBI:30013"/>
        <dbReference type="ChEBI" id="CHEBI:30616"/>
        <dbReference type="ChEBI" id="CHEBI:61977"/>
        <dbReference type="ChEBI" id="CHEBI:456216"/>
        <dbReference type="EC" id="2.7.11.1"/>
    </reaction>
</comment>
<reference evidence="24 25" key="1">
    <citation type="submission" date="2020-08" db="EMBL/GenBank/DDBJ databases">
        <authorList>
            <person name="Hejnol A."/>
        </authorList>
    </citation>
    <scope>NUCLEOTIDE SEQUENCE [LARGE SCALE GENOMIC DNA]</scope>
</reference>
<name>A0A7I8V9D3_9ANNE</name>
<dbReference type="PROSITE" id="PS50011">
    <property type="entry name" value="PROTEIN_KINASE_DOM"/>
    <property type="match status" value="1"/>
</dbReference>
<evidence type="ECO:0000256" key="9">
    <source>
        <dbReference type="ARBA" id="ARBA00022553"/>
    </source>
</evidence>
<dbReference type="InterPro" id="IPR017441">
    <property type="entry name" value="Protein_kinase_ATP_BS"/>
</dbReference>
<dbReference type="EC" id="2.7.11.1" evidence="6"/>
<keyword evidence="9" id="KW-0597">Phosphoprotein</keyword>
<evidence type="ECO:0000256" key="14">
    <source>
        <dbReference type="ARBA" id="ARBA00022840"/>
    </source>
</evidence>
<feature type="compositionally biased region" description="Polar residues" evidence="22">
    <location>
        <begin position="532"/>
        <end position="542"/>
    </location>
</feature>
<feature type="compositionally biased region" description="Low complexity" evidence="22">
    <location>
        <begin position="463"/>
        <end position="473"/>
    </location>
</feature>
<dbReference type="PROSITE" id="PS00108">
    <property type="entry name" value="PROTEIN_KINASE_ST"/>
    <property type="match status" value="1"/>
</dbReference>
<comment type="catalytic activity">
    <reaction evidence="20">
        <text>L-seryl-[protein] + ATP = O-phospho-L-seryl-[protein] + ADP + H(+)</text>
        <dbReference type="Rhea" id="RHEA:17989"/>
        <dbReference type="Rhea" id="RHEA-COMP:9863"/>
        <dbReference type="Rhea" id="RHEA-COMP:11604"/>
        <dbReference type="ChEBI" id="CHEBI:15378"/>
        <dbReference type="ChEBI" id="CHEBI:29999"/>
        <dbReference type="ChEBI" id="CHEBI:30616"/>
        <dbReference type="ChEBI" id="CHEBI:83421"/>
        <dbReference type="ChEBI" id="CHEBI:456216"/>
        <dbReference type="EC" id="2.7.11.1"/>
    </reaction>
</comment>
<evidence type="ECO:0000256" key="7">
    <source>
        <dbReference type="ARBA" id="ARBA00022490"/>
    </source>
</evidence>
<evidence type="ECO:0000256" key="3">
    <source>
        <dbReference type="ARBA" id="ARBA00004138"/>
    </source>
</evidence>
<dbReference type="EMBL" id="CAJFCJ010000002">
    <property type="protein sequence ID" value="CAD5111910.1"/>
    <property type="molecule type" value="Genomic_DNA"/>
</dbReference>
<keyword evidence="17" id="KW-0539">Nucleus</keyword>
<evidence type="ECO:0000256" key="5">
    <source>
        <dbReference type="ARBA" id="ARBA00006485"/>
    </source>
</evidence>
<gene>
    <name evidence="24" type="ORF">DGYR_LOCUS1135</name>
</gene>
<evidence type="ECO:0000256" key="10">
    <source>
        <dbReference type="ARBA" id="ARBA00022679"/>
    </source>
</evidence>
<dbReference type="AlphaFoldDB" id="A0A7I8V9D3"/>
<feature type="domain" description="Protein kinase" evidence="23">
    <location>
        <begin position="6"/>
        <end position="287"/>
    </location>
</feature>
<evidence type="ECO:0000256" key="18">
    <source>
        <dbReference type="ARBA" id="ARBA00023273"/>
    </source>
</evidence>
<evidence type="ECO:0000256" key="12">
    <source>
        <dbReference type="ARBA" id="ARBA00022741"/>
    </source>
</evidence>
<evidence type="ECO:0000256" key="2">
    <source>
        <dbReference type="ARBA" id="ARBA00004123"/>
    </source>
</evidence>
<evidence type="ECO:0000256" key="16">
    <source>
        <dbReference type="ARBA" id="ARBA00023212"/>
    </source>
</evidence>
<dbReference type="GO" id="GO:0004674">
    <property type="term" value="F:protein serine/threonine kinase activity"/>
    <property type="evidence" value="ECO:0007669"/>
    <property type="project" value="UniProtKB-KW"/>
</dbReference>
<dbReference type="Gene3D" id="3.30.200.20">
    <property type="entry name" value="Phosphorylase Kinase, domain 1"/>
    <property type="match status" value="1"/>
</dbReference>
<dbReference type="InterPro" id="IPR011009">
    <property type="entry name" value="Kinase-like_dom_sf"/>
</dbReference>
<keyword evidence="13" id="KW-0418">Kinase</keyword>
<evidence type="ECO:0000256" key="1">
    <source>
        <dbReference type="ARBA" id="ARBA00001946"/>
    </source>
</evidence>
<dbReference type="PROSITE" id="PS00107">
    <property type="entry name" value="PROTEIN_KINASE_ATP"/>
    <property type="match status" value="1"/>
</dbReference>
<feature type="binding site" evidence="21">
    <location>
        <position position="36"/>
    </location>
    <ligand>
        <name>ATP</name>
        <dbReference type="ChEBI" id="CHEBI:30616"/>
    </ligand>
</feature>
<dbReference type="GO" id="GO:0005634">
    <property type="term" value="C:nucleus"/>
    <property type="evidence" value="ECO:0007669"/>
    <property type="project" value="UniProtKB-SubCell"/>
</dbReference>
<keyword evidence="15" id="KW-0460">Magnesium</keyword>
<dbReference type="PANTHER" id="PTHR24055">
    <property type="entry name" value="MITOGEN-ACTIVATED PROTEIN KINASE"/>
    <property type="match status" value="1"/>
</dbReference>
<keyword evidence="14 21" id="KW-0067">ATP-binding</keyword>
<dbReference type="Pfam" id="PF00069">
    <property type="entry name" value="Pkinase"/>
    <property type="match status" value="1"/>
</dbReference>
<sequence length="554" mass="62367">MEAHELPDYIRLGDGTYGSVLSAKSIESGETVAIKKMKKKYYSWDECLALREVKSLRKLSHANIVKLKEVIREHDFLYFVFEFMKENLYQLMKDRDRLFPESTVRNICYQVFQGLAFMHKNGYFHRDLKPENLLCNGPDMVKIADFGLARETRSAPPYTDYVSTRWYRAPEVLLRSTSYNSPIDIWAMGTIMAELYTLRPLYPGNSEIDQMFKVCSIQGTPTKVEDWPEGYQLASAMNYRWPQMVATNFKQIVPSASSEGLDLLRRTLMWDPKKRPQAVQCLRHGFFTVGNNLNNSQKLNRPQQQNTVTKPISVVKEPALPSLGNSNATRKPLQEKDPLNIVTAKKSAQKRIGGGMSSDWDDMDDLGLSMSLPRKNSHMAAPARRPSIGYNKPTPLAAKHFDDMDDFEDILNSLGNPAPKPPTQTRQDSGRRLSASQRYQKMARYKPGHNRVSSGRRKDRDSPLSGLLSPLPGINNRGNGQRHSIFGPSSYGNAAANKNSTYIPSFADNSKGTTGFRAMGLRPTQAAAPISTLKQTSANKQPVNVAGRTDWTAK</sequence>
<dbReference type="Proteomes" id="UP000549394">
    <property type="component" value="Unassembled WGS sequence"/>
</dbReference>
<keyword evidence="18" id="KW-0966">Cell projection</keyword>
<dbReference type="GO" id="GO:0046872">
    <property type="term" value="F:metal ion binding"/>
    <property type="evidence" value="ECO:0007669"/>
    <property type="project" value="UniProtKB-KW"/>
</dbReference>
<accession>A0A7I8V9D3</accession>
<dbReference type="OrthoDB" id="2158884at2759"/>
<dbReference type="GO" id="GO:0005856">
    <property type="term" value="C:cytoskeleton"/>
    <property type="evidence" value="ECO:0007669"/>
    <property type="project" value="UniProtKB-SubCell"/>
</dbReference>
<evidence type="ECO:0000256" key="13">
    <source>
        <dbReference type="ARBA" id="ARBA00022777"/>
    </source>
</evidence>
<dbReference type="FunFam" id="1.10.510.10:FF:000104">
    <property type="entry name" value="serine/threonine-protein kinase MAK isoform X1"/>
    <property type="match status" value="1"/>
</dbReference>
<evidence type="ECO:0000313" key="24">
    <source>
        <dbReference type="EMBL" id="CAD5111910.1"/>
    </source>
</evidence>
<dbReference type="GO" id="GO:0005524">
    <property type="term" value="F:ATP binding"/>
    <property type="evidence" value="ECO:0007669"/>
    <property type="project" value="UniProtKB-UniRule"/>
</dbReference>
<dbReference type="InterPro" id="IPR050117">
    <property type="entry name" value="MAPK"/>
</dbReference>
<comment type="cofactor">
    <cofactor evidence="1">
        <name>Mg(2+)</name>
        <dbReference type="ChEBI" id="CHEBI:18420"/>
    </cofactor>
</comment>
<evidence type="ECO:0000256" key="8">
    <source>
        <dbReference type="ARBA" id="ARBA00022527"/>
    </source>
</evidence>
<dbReference type="FunFam" id="3.30.200.20:FF:000071">
    <property type="entry name" value="serine/threonine-protein kinase MAK isoform X1"/>
    <property type="match status" value="1"/>
</dbReference>
<keyword evidence="8" id="KW-0723">Serine/threonine-protein kinase</keyword>
<keyword evidence="12 21" id="KW-0547">Nucleotide-binding</keyword>
<comment type="caution">
    <text evidence="24">The sequence shown here is derived from an EMBL/GenBank/DDBJ whole genome shotgun (WGS) entry which is preliminary data.</text>
</comment>
<protein>
    <recommendedName>
        <fullName evidence="6">non-specific serine/threonine protein kinase</fullName>
        <ecNumber evidence="6">2.7.11.1</ecNumber>
    </recommendedName>
</protein>
<organism evidence="24 25">
    <name type="scientific">Dimorphilus gyrociliatus</name>
    <dbReference type="NCBI Taxonomy" id="2664684"/>
    <lineage>
        <taxon>Eukaryota</taxon>
        <taxon>Metazoa</taxon>
        <taxon>Spiralia</taxon>
        <taxon>Lophotrochozoa</taxon>
        <taxon>Annelida</taxon>
        <taxon>Polychaeta</taxon>
        <taxon>Polychaeta incertae sedis</taxon>
        <taxon>Dinophilidae</taxon>
        <taxon>Dimorphilus</taxon>
    </lineage>
</organism>
<evidence type="ECO:0000256" key="20">
    <source>
        <dbReference type="ARBA" id="ARBA00048679"/>
    </source>
</evidence>
<evidence type="ECO:0000256" key="15">
    <source>
        <dbReference type="ARBA" id="ARBA00022842"/>
    </source>
</evidence>
<evidence type="ECO:0000256" key="11">
    <source>
        <dbReference type="ARBA" id="ARBA00022723"/>
    </source>
</evidence>
<dbReference type="Gene3D" id="1.10.510.10">
    <property type="entry name" value="Transferase(Phosphotransferase) domain 1"/>
    <property type="match status" value="1"/>
</dbReference>
<evidence type="ECO:0000313" key="25">
    <source>
        <dbReference type="Proteomes" id="UP000549394"/>
    </source>
</evidence>
<evidence type="ECO:0000256" key="17">
    <source>
        <dbReference type="ARBA" id="ARBA00023242"/>
    </source>
</evidence>
<comment type="subcellular location">
    <subcellularLocation>
        <location evidence="3">Cell projection</location>
        <location evidence="3">Cilium</location>
    </subcellularLocation>
    <subcellularLocation>
        <location evidence="4">Cytoplasm</location>
        <location evidence="4">Cytoskeleton</location>
    </subcellularLocation>
    <subcellularLocation>
        <location evidence="2">Nucleus</location>
    </subcellularLocation>
</comment>